<keyword evidence="4" id="KW-0539">Nucleus</keyword>
<evidence type="ECO:0000313" key="8">
    <source>
        <dbReference type="Proteomes" id="UP001295444"/>
    </source>
</evidence>
<dbReference type="GO" id="GO:0005634">
    <property type="term" value="C:nucleus"/>
    <property type="evidence" value="ECO:0007669"/>
    <property type="project" value="UniProtKB-SubCell"/>
</dbReference>
<keyword evidence="3 5" id="KW-0175">Coiled coil</keyword>
<feature type="region of interest" description="Disordered" evidence="6">
    <location>
        <begin position="624"/>
        <end position="643"/>
    </location>
</feature>
<keyword evidence="8" id="KW-1185">Reference proteome</keyword>
<dbReference type="Proteomes" id="UP001295444">
    <property type="component" value="Chromosome 06"/>
</dbReference>
<evidence type="ECO:0000256" key="4">
    <source>
        <dbReference type="ARBA" id="ARBA00023242"/>
    </source>
</evidence>
<gene>
    <name evidence="7" type="ORF">PECUL_23A020373</name>
</gene>
<evidence type="ECO:0000256" key="2">
    <source>
        <dbReference type="ARBA" id="ARBA00007585"/>
    </source>
</evidence>
<sequence>MNVQNTVKTANGSQPPIYEDDDNGNISEAENLSSVLKQECNVNVCDQGSGALDWSTSLKEIGFSPSSPNALELDDTVDYTSKVTEHGRLKEKADLSESSKLRLTYTSTVEEGDTVDYINHEHFHLQSGSTFSSHTPTQACTSSEIMKGPDHFRYMHNQNVEQFVPSLQQLTDECNGKTELPRTLQFTLKQAEEVCGNLITTTDNNNKRTEMENHECFSNTHSLSWDLSDELCLRKNSFVSSGSEKPMSTSLLEGSGFPNTTDVFSGSVKLPNGEMDSCQGSGPSGKDFFEVPQHKDSKETEKLKMSATPEPGVFTSDTGAMHLEDTLGSNKKMVADDHLHHYVDKIMEKGDRNLNICAAQVLSSEPVIPVLQIKESLETNDVNEIHLADASSLQSCNKFKYPISDAIDVLNNLSGPSCDDTFLIPSPNSSNQTQTSTPLPESRNITFAVPELDNLSEHDDKRKSNVNLKDPKINDLECFRSGCINGTLKPATRKLAVVPPASKAKKNEVISFPKPNFKNVKAKVSTRPAFQSKDGMPSSSKPSPRSPLSTASSPVVSPRTTASAFNTLRKKSIQEHNLRSETPIAKSQKQAINKQLFPSQVAHVPTHSKHALGKVSRTAVLKQTQDELDKASSSNSTHSSGSAAAVTCTATCRPLETGEKPSTVPTQTAGRMAPMGPDKVTQNGIVDPPYKQADSQNGNCITGDIFANLVPLANSAKNLNKNLVSCLRNSATQSACPARGRVLPNDQRRGSTTRNAVTVRVSSPPKVVPQTVIATTASIKTEEVPAKCMRQNGVSCAQPLKSTFSRVRSQSLKVTQTVTKKSPSAIPAVTKSTPSSVPVTRRVEPKTFSNAGNLGVHGLRNIAVEKGKQKTSPRGPVAHAQTPPVDTKANELTECKAVCEQQRGVIKQLKNLLTCSNQRFEALTVVIQQVINQREDALKKRKELSQELLNLRGDLVSTSSTCEKLEREKNDLLVAYEGILQKVKDEHQAELNDLEEKLKQFYIGECEKLQSIFIEEAEKYKNELQEKVDDLNSTHESFRLEIEVSHSNTIETLKEDFEKSLTEIKNTHDKENKTIVESFKEKQIELEKKIEELKQENESLKEKLKCEEEQRKLSKEKSVQKNPQVMYLEQELESLKAVLEIKNEKLHQQDKKLMQIEKLVETNTILVERLNKCQQENEDLKARMANHVALSRQLSTEQEVLQRSLEKESKVNKRLSMENEELLWKLHNGDLCSPKKLSPSSPGIPFHTPRNSGSFSSPTVSPR</sequence>
<feature type="region of interest" description="Disordered" evidence="6">
    <location>
        <begin position="654"/>
        <end position="677"/>
    </location>
</feature>
<organism evidence="7 8">
    <name type="scientific">Pelobates cultripes</name>
    <name type="common">Western spadefoot toad</name>
    <dbReference type="NCBI Taxonomy" id="61616"/>
    <lineage>
        <taxon>Eukaryota</taxon>
        <taxon>Metazoa</taxon>
        <taxon>Chordata</taxon>
        <taxon>Craniata</taxon>
        <taxon>Vertebrata</taxon>
        <taxon>Euteleostomi</taxon>
        <taxon>Amphibia</taxon>
        <taxon>Batrachia</taxon>
        <taxon>Anura</taxon>
        <taxon>Pelobatoidea</taxon>
        <taxon>Pelobatidae</taxon>
        <taxon>Pelobates</taxon>
    </lineage>
</organism>
<feature type="compositionally biased region" description="Basic and acidic residues" evidence="6">
    <location>
        <begin position="287"/>
        <end position="304"/>
    </location>
</feature>
<comment type="subcellular location">
    <subcellularLocation>
        <location evidence="1">Nucleus</location>
    </subcellularLocation>
</comment>
<feature type="region of interest" description="Disordered" evidence="6">
    <location>
        <begin position="276"/>
        <end position="317"/>
    </location>
</feature>
<protein>
    <submittedName>
        <fullName evidence="7">Microtubule-associated tumor suppressor 1 isoform X2</fullName>
    </submittedName>
</protein>
<evidence type="ECO:0000256" key="5">
    <source>
        <dbReference type="SAM" id="Coils"/>
    </source>
</evidence>
<feature type="region of interest" description="Disordered" evidence="6">
    <location>
        <begin position="1234"/>
        <end position="1263"/>
    </location>
</feature>
<accession>A0AAD1WDK6</accession>
<feature type="region of interest" description="Disordered" evidence="6">
    <location>
        <begin position="522"/>
        <end position="589"/>
    </location>
</feature>
<feature type="compositionally biased region" description="Low complexity" evidence="6">
    <location>
        <begin position="631"/>
        <end position="643"/>
    </location>
</feature>
<name>A0AAD1WDK6_PELCU</name>
<feature type="coiled-coil region" evidence="5">
    <location>
        <begin position="1076"/>
        <end position="1190"/>
    </location>
</feature>
<evidence type="ECO:0000256" key="6">
    <source>
        <dbReference type="SAM" id="MobiDB-lite"/>
    </source>
</evidence>
<dbReference type="GO" id="GO:0005737">
    <property type="term" value="C:cytoplasm"/>
    <property type="evidence" value="ECO:0007669"/>
    <property type="project" value="TreeGrafter"/>
</dbReference>
<feature type="compositionally biased region" description="Polar residues" evidence="6">
    <location>
        <begin position="550"/>
        <end position="566"/>
    </location>
</feature>
<proteinExistence type="inferred from homology"/>
<feature type="compositionally biased region" description="Low complexity" evidence="6">
    <location>
        <begin position="537"/>
        <end position="549"/>
    </location>
</feature>
<evidence type="ECO:0000313" key="7">
    <source>
        <dbReference type="EMBL" id="CAH2300292.1"/>
    </source>
</evidence>
<dbReference type="PANTHER" id="PTHR24200">
    <property type="entry name" value="TOUCAN, ISOFORM A"/>
    <property type="match status" value="1"/>
</dbReference>
<feature type="coiled-coil region" evidence="5">
    <location>
        <begin position="927"/>
        <end position="1041"/>
    </location>
</feature>
<comment type="similarity">
    <text evidence="2">Belongs to the MTUS1 family.</text>
</comment>
<reference evidence="7" key="1">
    <citation type="submission" date="2022-03" db="EMBL/GenBank/DDBJ databases">
        <authorList>
            <person name="Alioto T."/>
            <person name="Alioto T."/>
            <person name="Gomez Garrido J."/>
        </authorList>
    </citation>
    <scope>NUCLEOTIDE SEQUENCE</scope>
</reference>
<dbReference type="InterPro" id="IPR051293">
    <property type="entry name" value="MTUS1/CCDC69"/>
</dbReference>
<evidence type="ECO:0000256" key="1">
    <source>
        <dbReference type="ARBA" id="ARBA00004123"/>
    </source>
</evidence>
<dbReference type="GO" id="GO:0008017">
    <property type="term" value="F:microtubule binding"/>
    <property type="evidence" value="ECO:0007669"/>
    <property type="project" value="TreeGrafter"/>
</dbReference>
<evidence type="ECO:0000256" key="3">
    <source>
        <dbReference type="ARBA" id="ARBA00023054"/>
    </source>
</evidence>
<dbReference type="EMBL" id="OW240917">
    <property type="protein sequence ID" value="CAH2300292.1"/>
    <property type="molecule type" value="Genomic_DNA"/>
</dbReference>
<dbReference type="AlphaFoldDB" id="A0AAD1WDK6"/>
<feature type="compositionally biased region" description="Polar residues" evidence="6">
    <location>
        <begin position="1249"/>
        <end position="1263"/>
    </location>
</feature>
<feature type="region of interest" description="Disordered" evidence="6">
    <location>
        <begin position="1"/>
        <end position="23"/>
    </location>
</feature>
<dbReference type="GO" id="GO:0010758">
    <property type="term" value="P:regulation of macrophage chemotaxis"/>
    <property type="evidence" value="ECO:0007669"/>
    <property type="project" value="TreeGrafter"/>
</dbReference>
<dbReference type="PANTHER" id="PTHR24200:SF7">
    <property type="entry name" value="MICROTUBULE-ASSOCIATED TUMOR SUPPRESSOR 1"/>
    <property type="match status" value="1"/>
</dbReference>
<feature type="compositionally biased region" description="Polar residues" evidence="6">
    <location>
        <begin position="1"/>
        <end position="14"/>
    </location>
</feature>